<evidence type="ECO:0000256" key="1">
    <source>
        <dbReference type="SAM" id="MobiDB-lite"/>
    </source>
</evidence>
<feature type="signal peptide" evidence="2">
    <location>
        <begin position="1"/>
        <end position="22"/>
    </location>
</feature>
<dbReference type="Proteomes" id="UP000050833">
    <property type="component" value="Unassembled WGS sequence"/>
</dbReference>
<feature type="compositionally biased region" description="Low complexity" evidence="1">
    <location>
        <begin position="169"/>
        <end position="188"/>
    </location>
</feature>
<feature type="region of interest" description="Disordered" evidence="1">
    <location>
        <begin position="223"/>
        <end position="252"/>
    </location>
</feature>
<feature type="chain" id="PRO_5043464306" description="DUF5666 domain-containing protein" evidence="2">
    <location>
        <begin position="23"/>
        <end position="252"/>
    </location>
</feature>
<feature type="compositionally biased region" description="Low complexity" evidence="1">
    <location>
        <begin position="243"/>
        <end position="252"/>
    </location>
</feature>
<comment type="caution">
    <text evidence="3">The sequence shown here is derived from an EMBL/GenBank/DDBJ whole genome shotgun (WGS) entry which is preliminary data.</text>
</comment>
<evidence type="ECO:0008006" key="5">
    <source>
        <dbReference type="Google" id="ProtNLM"/>
    </source>
</evidence>
<dbReference type="PROSITE" id="PS51257">
    <property type="entry name" value="PROKAR_LIPOPROTEIN"/>
    <property type="match status" value="1"/>
</dbReference>
<sequence length="252" mass="26235">MRKRFLTIVMSFVLTVSMITGCGNSKDSESSQSSASVEESSNEDASSNTGSDSSSNSDNSTNNNTNANSDESEYTVYGKVTKVSNGKVTYEVLEKDSSQPQMPQGSGAPDAKNGEKPQKPQGSGAPDAKNGEKPQKPQGSGAPDAKNGEKPQGSGAPDMKKGGGIPGFKSTGKKSTVTISSSVTVQKSGMDQTKTDATVSDIKKGSIIGFAFDGDNVTKVLIREDNRKMGKPDDNNNLGNAQNSSDNSNSNN</sequence>
<organism evidence="3 4">
    <name type="scientific">Butyribacter intestini</name>
    <dbReference type="NCBI Taxonomy" id="1703332"/>
    <lineage>
        <taxon>Bacteria</taxon>
        <taxon>Bacillati</taxon>
        <taxon>Bacillota</taxon>
        <taxon>Clostridia</taxon>
        <taxon>Lachnospirales</taxon>
        <taxon>Lachnospiraceae</taxon>
        <taxon>Butyribacter</taxon>
    </lineage>
</organism>
<evidence type="ECO:0000313" key="4">
    <source>
        <dbReference type="Proteomes" id="UP000050833"/>
    </source>
</evidence>
<keyword evidence="4" id="KW-1185">Reference proteome</keyword>
<evidence type="ECO:0000313" key="3">
    <source>
        <dbReference type="EMBL" id="KQC84781.1"/>
    </source>
</evidence>
<accession>A0AAW3JPT2</accession>
<keyword evidence="2" id="KW-0732">Signal</keyword>
<feature type="compositionally biased region" description="Low complexity" evidence="1">
    <location>
        <begin position="30"/>
        <end position="69"/>
    </location>
</feature>
<evidence type="ECO:0000256" key="2">
    <source>
        <dbReference type="SAM" id="SignalP"/>
    </source>
</evidence>
<dbReference type="EMBL" id="LLKB01000005">
    <property type="protein sequence ID" value="KQC84781.1"/>
    <property type="molecule type" value="Genomic_DNA"/>
</dbReference>
<reference evidence="3 4" key="1">
    <citation type="submission" date="2015-10" db="EMBL/GenBank/DDBJ databases">
        <title>Butyribacter intestini gen. nov., sp. nov., a butyric acid-producing bacterium of the family Lachnospiraceae isolated from the human faeces.</title>
        <authorList>
            <person name="Zou Y."/>
            <person name="Xue W."/>
            <person name="Luo G."/>
            <person name="Lv M."/>
        </authorList>
    </citation>
    <scope>NUCLEOTIDE SEQUENCE [LARGE SCALE GENOMIC DNA]</scope>
    <source>
        <strain evidence="3 4">TF01-11</strain>
    </source>
</reference>
<feature type="region of interest" description="Disordered" evidence="1">
    <location>
        <begin position="23"/>
        <end position="195"/>
    </location>
</feature>
<proteinExistence type="predicted"/>
<protein>
    <recommendedName>
        <fullName evidence="5">DUF5666 domain-containing protein</fullName>
    </recommendedName>
</protein>
<gene>
    <name evidence="3" type="ORF">APZ18_08615</name>
</gene>
<feature type="compositionally biased region" description="Basic and acidic residues" evidence="1">
    <location>
        <begin position="223"/>
        <end position="234"/>
    </location>
</feature>
<dbReference type="AlphaFoldDB" id="A0AAW3JPT2"/>
<dbReference type="RefSeq" id="WP_055943877.1">
    <property type="nucleotide sequence ID" value="NZ_JAQDCV010000002.1"/>
</dbReference>
<name>A0AAW3JPT2_9FIRM</name>